<evidence type="ECO:0000256" key="1">
    <source>
        <dbReference type="SAM" id="Coils"/>
    </source>
</evidence>
<feature type="non-terminal residue" evidence="2">
    <location>
        <position position="360"/>
    </location>
</feature>
<reference evidence="2 3" key="1">
    <citation type="journal article" date="2017" name="Mol. Biol. Evol.">
        <title>The 4-celled Tetrabaena socialis nuclear genome reveals the essential components for genetic control of cell number at the origin of multicellularity in the volvocine lineage.</title>
        <authorList>
            <person name="Featherston J."/>
            <person name="Arakaki Y."/>
            <person name="Hanschen E.R."/>
            <person name="Ferris P.J."/>
            <person name="Michod R.E."/>
            <person name="Olson B.J.S.C."/>
            <person name="Nozaki H."/>
            <person name="Durand P.M."/>
        </authorList>
    </citation>
    <scope>NUCLEOTIDE SEQUENCE [LARGE SCALE GENOMIC DNA]</scope>
    <source>
        <strain evidence="2 3">NIES-571</strain>
    </source>
</reference>
<protein>
    <submittedName>
        <fullName evidence="2">Laminin subunit beta-1</fullName>
    </submittedName>
</protein>
<dbReference type="Gene3D" id="1.10.287.1490">
    <property type="match status" value="1"/>
</dbReference>
<feature type="non-terminal residue" evidence="2">
    <location>
        <position position="1"/>
    </location>
</feature>
<proteinExistence type="predicted"/>
<dbReference type="OrthoDB" id="549990at2759"/>
<evidence type="ECO:0000313" key="3">
    <source>
        <dbReference type="Proteomes" id="UP000236333"/>
    </source>
</evidence>
<name>A0A2J8A8G2_9CHLO</name>
<keyword evidence="1" id="KW-0175">Coiled coil</keyword>
<gene>
    <name evidence="2" type="ORF">TSOC_004597</name>
</gene>
<organism evidence="2 3">
    <name type="scientific">Tetrabaena socialis</name>
    <dbReference type="NCBI Taxonomy" id="47790"/>
    <lineage>
        <taxon>Eukaryota</taxon>
        <taxon>Viridiplantae</taxon>
        <taxon>Chlorophyta</taxon>
        <taxon>core chlorophytes</taxon>
        <taxon>Chlorophyceae</taxon>
        <taxon>CS clade</taxon>
        <taxon>Chlamydomonadales</taxon>
        <taxon>Tetrabaenaceae</taxon>
        <taxon>Tetrabaena</taxon>
    </lineage>
</organism>
<comment type="caution">
    <text evidence="2">The sequence shown here is derived from an EMBL/GenBank/DDBJ whole genome shotgun (WGS) entry which is preliminary data.</text>
</comment>
<dbReference type="Proteomes" id="UP000236333">
    <property type="component" value="Unassembled WGS sequence"/>
</dbReference>
<sequence length="360" mass="39112">VAAAVDVARASTEDREAALRSQINAALQKIRAYARDMEESLEQERIRLEEVVKMEIRARQQSGEALREALEEGITKTVGRIGALEEQQTRAIHRAEEVVKSFDAFKVDAAKREQDLAVKILRDADTHIETELAPVRSTTAATADGLAAVRKTVASHATDLTDLRKAASEASEEVEAIQKTLSAHTSDLSGLRSASKTAAQDISDLKGAVSGHSGELTGLHKTAAEAEEAVSALQSTVASHTSDLSGLHSSVSTLGSDLAALKQQTAAEVEALRSEGQQEANERRRAVSELKRWFDQNQVDAKMAEEALKLEIDDLSGAVERRFADVQAESERLHARMVRERQDHEALEALVKVHGDVFVD</sequence>
<dbReference type="EMBL" id="PGGS01000115">
    <property type="protein sequence ID" value="PNH08826.1"/>
    <property type="molecule type" value="Genomic_DNA"/>
</dbReference>
<evidence type="ECO:0000313" key="2">
    <source>
        <dbReference type="EMBL" id="PNH08826.1"/>
    </source>
</evidence>
<keyword evidence="3" id="KW-1185">Reference proteome</keyword>
<accession>A0A2J8A8G2</accession>
<dbReference type="AlphaFoldDB" id="A0A2J8A8G2"/>
<feature type="coiled-coil region" evidence="1">
    <location>
        <begin position="23"/>
        <end position="54"/>
    </location>
</feature>